<evidence type="ECO:0000259" key="1">
    <source>
        <dbReference type="Pfam" id="PF10536"/>
    </source>
</evidence>
<dbReference type="PANTHER" id="PTHR46033:SF1">
    <property type="entry name" value="PROTEIN MAIN-LIKE 2"/>
    <property type="match status" value="1"/>
</dbReference>
<dbReference type="AlphaFoldDB" id="A0A0L9UX32"/>
<accession>A0A0L9UX32</accession>
<dbReference type="OMA" id="WHHETNI"/>
<feature type="domain" description="Aminotransferase-like plant mobile" evidence="1">
    <location>
        <begin position="24"/>
        <end position="69"/>
    </location>
</feature>
<protein>
    <recommendedName>
        <fullName evidence="1">Aminotransferase-like plant mobile domain-containing protein</fullName>
    </recommendedName>
</protein>
<reference evidence="3" key="1">
    <citation type="journal article" date="2015" name="Proc. Natl. Acad. Sci. U.S.A.">
        <title>Genome sequencing of adzuki bean (Vigna angularis) provides insight into high starch and low fat accumulation and domestication.</title>
        <authorList>
            <person name="Yang K."/>
            <person name="Tian Z."/>
            <person name="Chen C."/>
            <person name="Luo L."/>
            <person name="Zhao B."/>
            <person name="Wang Z."/>
            <person name="Yu L."/>
            <person name="Li Y."/>
            <person name="Sun Y."/>
            <person name="Li W."/>
            <person name="Chen Y."/>
            <person name="Li Y."/>
            <person name="Zhang Y."/>
            <person name="Ai D."/>
            <person name="Zhao J."/>
            <person name="Shang C."/>
            <person name="Ma Y."/>
            <person name="Wu B."/>
            <person name="Wang M."/>
            <person name="Gao L."/>
            <person name="Sun D."/>
            <person name="Zhang P."/>
            <person name="Guo F."/>
            <person name="Wang W."/>
            <person name="Li Y."/>
            <person name="Wang J."/>
            <person name="Varshney R.K."/>
            <person name="Wang J."/>
            <person name="Ling H.Q."/>
            <person name="Wan P."/>
        </authorList>
    </citation>
    <scope>NUCLEOTIDE SEQUENCE</scope>
    <source>
        <strain evidence="3">cv. Jingnong 6</strain>
    </source>
</reference>
<dbReference type="GO" id="GO:0010073">
    <property type="term" value="P:meristem maintenance"/>
    <property type="evidence" value="ECO:0007669"/>
    <property type="project" value="InterPro"/>
</dbReference>
<gene>
    <name evidence="2" type="ORF">LR48_Vigan07g102700</name>
</gene>
<dbReference type="Proteomes" id="UP000053144">
    <property type="component" value="Chromosome 7"/>
</dbReference>
<dbReference type="InterPro" id="IPR019557">
    <property type="entry name" value="AminoTfrase-like_pln_mobile"/>
</dbReference>
<dbReference type="Gramene" id="KOM47323">
    <property type="protein sequence ID" value="KOM47323"/>
    <property type="gene ID" value="LR48_Vigan07g102700"/>
</dbReference>
<dbReference type="EMBL" id="CM003377">
    <property type="protein sequence ID" value="KOM47323.1"/>
    <property type="molecule type" value="Genomic_DNA"/>
</dbReference>
<dbReference type="Pfam" id="PF10536">
    <property type="entry name" value="PMD"/>
    <property type="match status" value="1"/>
</dbReference>
<dbReference type="PANTHER" id="PTHR46033">
    <property type="entry name" value="PROTEIN MAIN-LIKE 2"/>
    <property type="match status" value="1"/>
</dbReference>
<organism evidence="2 3">
    <name type="scientific">Phaseolus angularis</name>
    <name type="common">Azuki bean</name>
    <name type="synonym">Vigna angularis</name>
    <dbReference type="NCBI Taxonomy" id="3914"/>
    <lineage>
        <taxon>Eukaryota</taxon>
        <taxon>Viridiplantae</taxon>
        <taxon>Streptophyta</taxon>
        <taxon>Embryophyta</taxon>
        <taxon>Tracheophyta</taxon>
        <taxon>Spermatophyta</taxon>
        <taxon>Magnoliopsida</taxon>
        <taxon>eudicotyledons</taxon>
        <taxon>Gunneridae</taxon>
        <taxon>Pentapetalae</taxon>
        <taxon>rosids</taxon>
        <taxon>fabids</taxon>
        <taxon>Fabales</taxon>
        <taxon>Fabaceae</taxon>
        <taxon>Papilionoideae</taxon>
        <taxon>50 kb inversion clade</taxon>
        <taxon>NPAAA clade</taxon>
        <taxon>indigoferoid/millettioid clade</taxon>
        <taxon>Phaseoleae</taxon>
        <taxon>Vigna</taxon>
    </lineage>
</organism>
<evidence type="ECO:0000313" key="3">
    <source>
        <dbReference type="Proteomes" id="UP000053144"/>
    </source>
</evidence>
<name>A0A0L9UX32_PHAAN</name>
<dbReference type="InterPro" id="IPR044824">
    <property type="entry name" value="MAIN-like"/>
</dbReference>
<sequence>MYHEAIEPYISMSGLGSLVNLSYEYANHGLIVALSERWHHETNIFHLPIGEMSVTLDDVLNLLHLPIMG</sequence>
<evidence type="ECO:0000313" key="2">
    <source>
        <dbReference type="EMBL" id="KOM47323.1"/>
    </source>
</evidence>
<proteinExistence type="predicted"/>